<keyword evidence="1" id="KW-0175">Coiled coil</keyword>
<comment type="caution">
    <text evidence="4">The sequence shown here is derived from an EMBL/GenBank/DDBJ whole genome shotgun (WGS) entry which is preliminary data.</text>
</comment>
<feature type="compositionally biased region" description="Basic residues" evidence="2">
    <location>
        <begin position="611"/>
        <end position="628"/>
    </location>
</feature>
<proteinExistence type="predicted"/>
<feature type="compositionally biased region" description="Low complexity" evidence="2">
    <location>
        <begin position="1185"/>
        <end position="1196"/>
    </location>
</feature>
<gene>
    <name evidence="4" type="ORF">CYMTET_3604</name>
</gene>
<protein>
    <recommendedName>
        <fullName evidence="3">Sfi1 spindle body domain-containing protein</fullName>
    </recommendedName>
</protein>
<evidence type="ECO:0000259" key="3">
    <source>
        <dbReference type="Pfam" id="PF08457"/>
    </source>
</evidence>
<feature type="compositionally biased region" description="Polar residues" evidence="2">
    <location>
        <begin position="567"/>
        <end position="577"/>
    </location>
</feature>
<sequence>MPPPEPSSPLAWRSRRGVAHQPAGDSQLGEGFGLLAGQGGGGTVQRSLEEQYLLAAVAPEPPEPTTPLSTPVMVNPDEHKKRPFDEALYLVAAATPTPPGLTTKKKLGEQVSAAIEKLTTPKLRSKVAVATTDNLRRTSAAIEKLTTSKLRSKVAVATTDILGTSSRSSVGEPRVQQPVKDTKFVLTTADFSERSSHGALAAHGAGGARMFQAATLEAARSCSPTSHDGSGPADTLELSSGSIDLDTSYRSLSDHDEDYVGGYCDDGSDDEPYPTSRRRQLRCDRVDAVTILARYAMRQWWQQWIEGTCRRRSMDTHHRHVTMRALLCSWHLEVQAKRRRSWVTVAVRQLKIGRAFNAWRQEASRLQNLITDSFAALSLHHLESCMSAWRSAAIFAVQCRRFVVLRDQRVKRASLHRWSKGAAVPELTPSQWATLRRRLRRLGGQQKTVAAITWETPGTTDRSTPSRWMCMSQAATVDLHVQRLQRKHPERQEVEVTVVPVNRPAKLALLGVDIEEVLRVLRHTHFCEDPPDPPELVRSFKPTSTWNQYSILTTDDSEDTSAEVSEDPTSTPLTHRSVQARAPRPTQRERAVRVRDHLEHTRQREVTRMERKQRKLAKRKQAKLRRRSGGGDGENTSPTSTSTEENSSATTLSTSCPSSDDSMPSEHSLPSSRKGGRQRQRQAQARRQEQQLQESITEEFKDVVHSDFTELRPSNEHQASLQLRPDWDGNPVHSKGYQLSQEEEELRRRETTSHELQLQALRANMQRVAEESAEMQKRLLAEMRQEVQDVAATAILERQKQQVEAQRASEAAAALAEEFRREHVQQMRAASEALAHHQAQASLLRSQEATQHAHQLRDLQRVSDEQRRQLEIAAHEHELLERQLNEGRSVMEAALETVDVHTHLEVQHRPTMPETPFSSSTTTAEGSNEVALEAMVVPGSTTTVDVRTSRGVSFELQPSDVRRRLSKLDFRSISVPAVTAIRELVLEHSAGREEKMLAERMFHDTARKYREHDLASGSGPPASDLPASELPSPELAGVALVHHVGREVAAVTADVRCGRCSRSPTPPVAIWECVLSVLPNMHQETKLVPLCVYCTRGVWPGAFDHFPTVSSKPPTPTSVRGGGGGGGGDDDDGSSGGPGSDRGGGNTPDAPEDRVHEDGGGPSKRHGGGSGGGGDPGDDDDGATYFSYGSSRSSSYNDGRQQREEYTRHSYALKAAKDIMSVYSAPVDGSTNPFSPLLRFVDEFDRCLKLPVVQLAMITPCNVPNGAFELGKPILSVHILLKELTQHCFPTPSSEGTELRGVLVDSEEDQSLSLEKIVVPLAKLVVPLKSEMATLGSFLRRVRQTQGRLATPRKVREFWDGLHLAHRVVSMLATHELTTPVPETDLLDVFLSGLGADVRKEAFEIAERKGTPLLSLDRALPANRRLALEYAIEAEQQLSTSMSRKPLVQLMAAVEVSEELLALAENRPPGVTPTGQRLGSPDYTGCRVCQSKDHYARECPQLATRKQEWAKALMKETLDMIQHEMESDDEFYDVLNAVLPEELQTDFAAEDTPELGAPSRS</sequence>
<dbReference type="Proteomes" id="UP001190700">
    <property type="component" value="Unassembled WGS sequence"/>
</dbReference>
<feature type="compositionally biased region" description="Low complexity" evidence="2">
    <location>
        <begin position="681"/>
        <end position="694"/>
    </location>
</feature>
<feature type="region of interest" description="Disordered" evidence="2">
    <location>
        <begin position="1"/>
        <end position="32"/>
    </location>
</feature>
<dbReference type="InterPro" id="IPR013665">
    <property type="entry name" value="Sfi1_dom"/>
</dbReference>
<feature type="domain" description="Sfi1 spindle body" evidence="3">
    <location>
        <begin position="276"/>
        <end position="420"/>
    </location>
</feature>
<feature type="coiled-coil region" evidence="1">
    <location>
        <begin position="856"/>
        <end position="883"/>
    </location>
</feature>
<feature type="region of interest" description="Disordered" evidence="2">
    <location>
        <begin position="1106"/>
        <end position="1204"/>
    </location>
</feature>
<feature type="region of interest" description="Disordered" evidence="2">
    <location>
        <begin position="553"/>
        <end position="697"/>
    </location>
</feature>
<keyword evidence="5" id="KW-1185">Reference proteome</keyword>
<reference evidence="4 5" key="1">
    <citation type="journal article" date="2015" name="Genome Biol. Evol.">
        <title>Comparative Genomics of a Bacterivorous Green Alga Reveals Evolutionary Causalities and Consequences of Phago-Mixotrophic Mode of Nutrition.</title>
        <authorList>
            <person name="Burns J.A."/>
            <person name="Paasch A."/>
            <person name="Narechania A."/>
            <person name="Kim E."/>
        </authorList>
    </citation>
    <scope>NUCLEOTIDE SEQUENCE [LARGE SCALE GENOMIC DNA]</scope>
    <source>
        <strain evidence="4 5">PLY_AMNH</strain>
    </source>
</reference>
<organism evidence="4 5">
    <name type="scientific">Cymbomonas tetramitiformis</name>
    <dbReference type="NCBI Taxonomy" id="36881"/>
    <lineage>
        <taxon>Eukaryota</taxon>
        <taxon>Viridiplantae</taxon>
        <taxon>Chlorophyta</taxon>
        <taxon>Pyramimonadophyceae</taxon>
        <taxon>Pyramimonadales</taxon>
        <taxon>Pyramimonadaceae</taxon>
        <taxon>Cymbomonas</taxon>
    </lineage>
</organism>
<feature type="region of interest" description="Disordered" evidence="2">
    <location>
        <begin position="713"/>
        <end position="754"/>
    </location>
</feature>
<evidence type="ECO:0000256" key="2">
    <source>
        <dbReference type="SAM" id="MobiDB-lite"/>
    </source>
</evidence>
<dbReference type="Pfam" id="PF08457">
    <property type="entry name" value="Sfi1"/>
    <property type="match status" value="1"/>
</dbReference>
<dbReference type="EMBL" id="LGRX02000300">
    <property type="protein sequence ID" value="KAK3288937.1"/>
    <property type="molecule type" value="Genomic_DNA"/>
</dbReference>
<feature type="compositionally biased region" description="Basic and acidic residues" evidence="2">
    <location>
        <begin position="586"/>
        <end position="610"/>
    </location>
</feature>
<name>A0AAE0H2W0_9CHLO</name>
<feature type="compositionally biased region" description="Gly residues" evidence="2">
    <location>
        <begin position="1134"/>
        <end position="1146"/>
    </location>
</feature>
<evidence type="ECO:0000256" key="1">
    <source>
        <dbReference type="SAM" id="Coils"/>
    </source>
</evidence>
<feature type="compositionally biased region" description="Acidic residues" evidence="2">
    <location>
        <begin position="555"/>
        <end position="566"/>
    </location>
</feature>
<feature type="compositionally biased region" description="Low complexity" evidence="2">
    <location>
        <begin position="634"/>
        <end position="655"/>
    </location>
</feature>
<evidence type="ECO:0000313" key="5">
    <source>
        <dbReference type="Proteomes" id="UP001190700"/>
    </source>
</evidence>
<evidence type="ECO:0000313" key="4">
    <source>
        <dbReference type="EMBL" id="KAK3288937.1"/>
    </source>
</evidence>
<accession>A0AAE0H2W0</accession>